<protein>
    <submittedName>
        <fullName evidence="3">Uncharacterized protein</fullName>
    </submittedName>
</protein>
<accession>A0A426X2Q5</accession>
<keyword evidence="1" id="KW-0175">Coiled coil</keyword>
<reference evidence="3 4" key="1">
    <citation type="journal article" date="2014" name="Agronomy (Basel)">
        <title>A Draft Genome Sequence for Ensete ventricosum, the Drought-Tolerant Tree Against Hunger.</title>
        <authorList>
            <person name="Harrison J."/>
            <person name="Moore K.A."/>
            <person name="Paszkiewicz K."/>
            <person name="Jones T."/>
            <person name="Grant M."/>
            <person name="Ambacheew D."/>
            <person name="Muzemil S."/>
            <person name="Studholme D.J."/>
        </authorList>
    </citation>
    <scope>NUCLEOTIDE SEQUENCE [LARGE SCALE GENOMIC DNA]</scope>
</reference>
<organism evidence="3 4">
    <name type="scientific">Ensete ventricosum</name>
    <name type="common">Abyssinian banana</name>
    <name type="synonym">Musa ensete</name>
    <dbReference type="NCBI Taxonomy" id="4639"/>
    <lineage>
        <taxon>Eukaryota</taxon>
        <taxon>Viridiplantae</taxon>
        <taxon>Streptophyta</taxon>
        <taxon>Embryophyta</taxon>
        <taxon>Tracheophyta</taxon>
        <taxon>Spermatophyta</taxon>
        <taxon>Magnoliopsida</taxon>
        <taxon>Liliopsida</taxon>
        <taxon>Zingiberales</taxon>
        <taxon>Musaceae</taxon>
        <taxon>Ensete</taxon>
    </lineage>
</organism>
<sequence>MKNLCDTRVHKDNEGYYVLYIADWTPKDLNAVMQARWLNLTYLANIWDNSQVASEVERGVLHPTLAKDLYTLPLRSLWHRRPSKLRWQTMSKMMFELGEATRRLDQANKELNKAWTELTDSQRQIKEQKASCRKADNDLLKIMKENETLKAELPSKSILAFKLGYPDLEVDSDLFTEKPEDSSVPIETRQEFNDSIPTEE</sequence>
<feature type="coiled-coil region" evidence="1">
    <location>
        <begin position="90"/>
        <end position="152"/>
    </location>
</feature>
<evidence type="ECO:0000313" key="4">
    <source>
        <dbReference type="Proteomes" id="UP000287651"/>
    </source>
</evidence>
<feature type="region of interest" description="Disordered" evidence="2">
    <location>
        <begin position="176"/>
        <end position="200"/>
    </location>
</feature>
<dbReference type="AlphaFoldDB" id="A0A426X2Q5"/>
<gene>
    <name evidence="3" type="ORF">B296_00054704</name>
</gene>
<evidence type="ECO:0000256" key="1">
    <source>
        <dbReference type="SAM" id="Coils"/>
    </source>
</evidence>
<name>A0A426X2Q5_ENSVE</name>
<evidence type="ECO:0000256" key="2">
    <source>
        <dbReference type="SAM" id="MobiDB-lite"/>
    </source>
</evidence>
<proteinExistence type="predicted"/>
<dbReference type="EMBL" id="AMZH03028338">
    <property type="protein sequence ID" value="RRT33753.1"/>
    <property type="molecule type" value="Genomic_DNA"/>
</dbReference>
<evidence type="ECO:0000313" key="3">
    <source>
        <dbReference type="EMBL" id="RRT33753.1"/>
    </source>
</evidence>
<dbReference type="Proteomes" id="UP000287651">
    <property type="component" value="Unassembled WGS sequence"/>
</dbReference>
<comment type="caution">
    <text evidence="3">The sequence shown here is derived from an EMBL/GenBank/DDBJ whole genome shotgun (WGS) entry which is preliminary data.</text>
</comment>